<comment type="caution">
    <text evidence="1">The sequence shown here is derived from an EMBL/GenBank/DDBJ whole genome shotgun (WGS) entry which is preliminary data.</text>
</comment>
<keyword evidence="2" id="KW-1185">Reference proteome</keyword>
<dbReference type="InterPro" id="IPR021736">
    <property type="entry name" value="DUF3305"/>
</dbReference>
<evidence type="ECO:0000313" key="2">
    <source>
        <dbReference type="Proteomes" id="UP000541426"/>
    </source>
</evidence>
<dbReference type="Proteomes" id="UP000541426">
    <property type="component" value="Unassembled WGS sequence"/>
</dbReference>
<dbReference type="Pfam" id="PF11749">
    <property type="entry name" value="DUF3305"/>
    <property type="match status" value="1"/>
</dbReference>
<gene>
    <name evidence="1" type="ORF">GGQ68_003801</name>
</gene>
<dbReference type="AlphaFoldDB" id="A0A7W6GVL2"/>
<name>A0A7W6GVL2_9RHOB</name>
<protein>
    <recommendedName>
        <fullName evidence="3">Molybdopterin-guanine dinucleotide biosynthesis protein A</fullName>
    </recommendedName>
</protein>
<evidence type="ECO:0000313" key="1">
    <source>
        <dbReference type="EMBL" id="MBB3987454.1"/>
    </source>
</evidence>
<organism evidence="1 2">
    <name type="scientific">Sagittula marina</name>
    <dbReference type="NCBI Taxonomy" id="943940"/>
    <lineage>
        <taxon>Bacteria</taxon>
        <taxon>Pseudomonadati</taxon>
        <taxon>Pseudomonadota</taxon>
        <taxon>Alphaproteobacteria</taxon>
        <taxon>Rhodobacterales</taxon>
        <taxon>Roseobacteraceae</taxon>
        <taxon>Sagittula</taxon>
    </lineage>
</organism>
<proteinExistence type="predicted"/>
<dbReference type="EMBL" id="JACIEJ010000010">
    <property type="protein sequence ID" value="MBB3987454.1"/>
    <property type="molecule type" value="Genomic_DNA"/>
</dbReference>
<sequence length="187" mass="21341">MIKNPKAYRTMRVGVVLRRTPGVTRWAKWAWNVVAVLPGAGPASWRELRREGEAVEYHADTPVLELHGAEAEAYLSGLSSEIPSLYVVMRAAEGEWPYEVLRVTASPYEAQDYTDSGEELVEKVPMPHGLIAWVRSFVEEFYEEEVFIKRKRDRQRVDLVQDGVGDPRVDKAADIYASPAQKRRRIQ</sequence>
<accession>A0A7W6GVL2</accession>
<reference evidence="1 2" key="1">
    <citation type="submission" date="2020-08" db="EMBL/GenBank/DDBJ databases">
        <title>Genomic Encyclopedia of Type Strains, Phase IV (KMG-IV): sequencing the most valuable type-strain genomes for metagenomic binning, comparative biology and taxonomic classification.</title>
        <authorList>
            <person name="Goeker M."/>
        </authorList>
    </citation>
    <scope>NUCLEOTIDE SEQUENCE [LARGE SCALE GENOMIC DNA]</scope>
    <source>
        <strain evidence="1 2">DSM 102235</strain>
    </source>
</reference>
<evidence type="ECO:0008006" key="3">
    <source>
        <dbReference type="Google" id="ProtNLM"/>
    </source>
</evidence>